<comment type="caution">
    <text evidence="2">The sequence shown here is derived from an EMBL/GenBank/DDBJ whole genome shotgun (WGS) entry which is preliminary data.</text>
</comment>
<organism evidence="2 3">
    <name type="scientific">Oculimacula yallundae</name>
    <dbReference type="NCBI Taxonomy" id="86028"/>
    <lineage>
        <taxon>Eukaryota</taxon>
        <taxon>Fungi</taxon>
        <taxon>Dikarya</taxon>
        <taxon>Ascomycota</taxon>
        <taxon>Pezizomycotina</taxon>
        <taxon>Leotiomycetes</taxon>
        <taxon>Helotiales</taxon>
        <taxon>Ploettnerulaceae</taxon>
        <taxon>Oculimacula</taxon>
    </lineage>
</organism>
<evidence type="ECO:0000313" key="3">
    <source>
        <dbReference type="Proteomes" id="UP001595075"/>
    </source>
</evidence>
<evidence type="ECO:0000256" key="1">
    <source>
        <dbReference type="SAM" id="SignalP"/>
    </source>
</evidence>
<reference evidence="2 3" key="1">
    <citation type="journal article" date="2024" name="Commun. Biol.">
        <title>Comparative genomic analysis of thermophilic fungi reveals convergent evolutionary adaptations and gene losses.</title>
        <authorList>
            <person name="Steindorff A.S."/>
            <person name="Aguilar-Pontes M.V."/>
            <person name="Robinson A.J."/>
            <person name="Andreopoulos B."/>
            <person name="LaButti K."/>
            <person name="Kuo A."/>
            <person name="Mondo S."/>
            <person name="Riley R."/>
            <person name="Otillar R."/>
            <person name="Haridas S."/>
            <person name="Lipzen A."/>
            <person name="Grimwood J."/>
            <person name="Schmutz J."/>
            <person name="Clum A."/>
            <person name="Reid I.D."/>
            <person name="Moisan M.C."/>
            <person name="Butler G."/>
            <person name="Nguyen T.T.M."/>
            <person name="Dewar K."/>
            <person name="Conant G."/>
            <person name="Drula E."/>
            <person name="Henrissat B."/>
            <person name="Hansel C."/>
            <person name="Singer S."/>
            <person name="Hutchinson M.I."/>
            <person name="de Vries R.P."/>
            <person name="Natvig D.O."/>
            <person name="Powell A.J."/>
            <person name="Tsang A."/>
            <person name="Grigoriev I.V."/>
        </authorList>
    </citation>
    <scope>NUCLEOTIDE SEQUENCE [LARGE SCALE GENOMIC DNA]</scope>
    <source>
        <strain evidence="2 3">CBS 494.80</strain>
    </source>
</reference>
<keyword evidence="3" id="KW-1185">Reference proteome</keyword>
<dbReference type="InterPro" id="IPR021476">
    <property type="entry name" value="Egh16-like"/>
</dbReference>
<keyword evidence="1" id="KW-0732">Signal</keyword>
<evidence type="ECO:0000313" key="2">
    <source>
        <dbReference type="EMBL" id="KAL2073074.1"/>
    </source>
</evidence>
<proteinExistence type="predicted"/>
<feature type="chain" id="PRO_5045910045" evidence="1">
    <location>
        <begin position="21"/>
        <end position="329"/>
    </location>
</feature>
<dbReference type="Proteomes" id="UP001595075">
    <property type="component" value="Unassembled WGS sequence"/>
</dbReference>
<protein>
    <submittedName>
        <fullName evidence="2">Uncharacterized protein</fullName>
    </submittedName>
</protein>
<dbReference type="EMBL" id="JAZHXI010000003">
    <property type="protein sequence ID" value="KAL2073074.1"/>
    <property type="molecule type" value="Genomic_DNA"/>
</dbReference>
<gene>
    <name evidence="2" type="ORF">VTL71DRAFT_10398</name>
</gene>
<feature type="signal peptide" evidence="1">
    <location>
        <begin position="1"/>
        <end position="20"/>
    </location>
</feature>
<dbReference type="PANTHER" id="PTHR34618">
    <property type="entry name" value="SURFACE PROTEIN MAS1, PUTATIVE-RELATED"/>
    <property type="match status" value="1"/>
</dbReference>
<accession>A0ABR4CSW3</accession>
<dbReference type="PANTHER" id="PTHR34618:SF3">
    <property type="entry name" value="GEGH 16 PROTEIN"/>
    <property type="match status" value="1"/>
</dbReference>
<name>A0ABR4CSW3_9HELO</name>
<dbReference type="Pfam" id="PF11327">
    <property type="entry name" value="Egh16-like"/>
    <property type="match status" value="1"/>
</dbReference>
<sequence>MPSLFQTLAWTPALIALVSAQGVIQSAQGPKGPASLPYQINLKGNDANIIAQKEIAANVVNACGRTLLGGNIDIGLETENQLIAKTVTQVTAGSTVNVVINQVNADGAGPYTCDLDLKSNANGATGQTKLVVKESPAKDGLINLAVTLPAKMALIGASTGNCGTIRCFNAAAAGPFGGCVAVQQTDEKANQNTVQNINTAQGLAATMSQIQQNQMDLAAANAGIANAAKTEDQGPAVIDTLLKIDSKAAAKNPAAAANAAPAATPAAGAAAGGAKAGGAKAGAKKGAKKGAAKGGAAAAKAKAAAAKKKAAAAKAKAAAGNKRALFFSA</sequence>